<dbReference type="InterPro" id="IPR046335">
    <property type="entry name" value="LacI/GalR-like_sensor"/>
</dbReference>
<organism evidence="5 6">
    <name type="scientific">Actinocrinis puniceicyclus</name>
    <dbReference type="NCBI Taxonomy" id="977794"/>
    <lineage>
        <taxon>Bacteria</taxon>
        <taxon>Bacillati</taxon>
        <taxon>Actinomycetota</taxon>
        <taxon>Actinomycetes</taxon>
        <taxon>Catenulisporales</taxon>
        <taxon>Actinospicaceae</taxon>
        <taxon>Actinocrinis</taxon>
    </lineage>
</organism>
<feature type="domain" description="Transcriptional regulator LacI/GalR-like sensor" evidence="4">
    <location>
        <begin position="7"/>
        <end position="101"/>
    </location>
</feature>
<dbReference type="SUPFAM" id="SSF53822">
    <property type="entry name" value="Periplasmic binding protein-like I"/>
    <property type="match status" value="1"/>
</dbReference>
<evidence type="ECO:0000313" key="6">
    <source>
        <dbReference type="Proteomes" id="UP000677913"/>
    </source>
</evidence>
<comment type="caution">
    <text evidence="5">The sequence shown here is derived from an EMBL/GenBank/DDBJ whole genome shotgun (WGS) entry which is preliminary data.</text>
</comment>
<sequence>MERLLTQHPDLDAVFVADDVMAQGAMLALRERGRRVPEDVAVIGFDDSRAATACRPTLATIRQPFEDMAARMTRILLDQIDDPRRPVTSVIFDPVLVRRQSA</sequence>
<dbReference type="PANTHER" id="PTHR30146:SF109">
    <property type="entry name" value="HTH-TYPE TRANSCRIPTIONAL REGULATOR GALS"/>
    <property type="match status" value="1"/>
</dbReference>
<dbReference type="Gene3D" id="3.40.50.2300">
    <property type="match status" value="1"/>
</dbReference>
<evidence type="ECO:0000256" key="2">
    <source>
        <dbReference type="ARBA" id="ARBA00023125"/>
    </source>
</evidence>
<keyword evidence="3" id="KW-0804">Transcription</keyword>
<evidence type="ECO:0000256" key="3">
    <source>
        <dbReference type="ARBA" id="ARBA00023163"/>
    </source>
</evidence>
<gene>
    <name evidence="5" type="ORF">KGA66_13930</name>
</gene>
<name>A0A8J7WKT9_9ACTN</name>
<evidence type="ECO:0000259" key="4">
    <source>
        <dbReference type="Pfam" id="PF13377"/>
    </source>
</evidence>
<dbReference type="PANTHER" id="PTHR30146">
    <property type="entry name" value="LACI-RELATED TRANSCRIPTIONAL REPRESSOR"/>
    <property type="match status" value="1"/>
</dbReference>
<accession>A0A8J7WKT9</accession>
<evidence type="ECO:0000313" key="5">
    <source>
        <dbReference type="EMBL" id="MBS2964153.1"/>
    </source>
</evidence>
<protein>
    <submittedName>
        <fullName evidence="5">Substrate-binding domain-containing protein</fullName>
    </submittedName>
</protein>
<dbReference type="GO" id="GO:0000976">
    <property type="term" value="F:transcription cis-regulatory region binding"/>
    <property type="evidence" value="ECO:0007669"/>
    <property type="project" value="TreeGrafter"/>
</dbReference>
<dbReference type="Proteomes" id="UP000677913">
    <property type="component" value="Unassembled WGS sequence"/>
</dbReference>
<proteinExistence type="predicted"/>
<keyword evidence="6" id="KW-1185">Reference proteome</keyword>
<dbReference type="GO" id="GO:0003700">
    <property type="term" value="F:DNA-binding transcription factor activity"/>
    <property type="evidence" value="ECO:0007669"/>
    <property type="project" value="TreeGrafter"/>
</dbReference>
<keyword evidence="2" id="KW-0238">DNA-binding</keyword>
<dbReference type="InterPro" id="IPR028082">
    <property type="entry name" value="Peripla_BP_I"/>
</dbReference>
<dbReference type="Pfam" id="PF13377">
    <property type="entry name" value="Peripla_BP_3"/>
    <property type="match status" value="1"/>
</dbReference>
<reference evidence="5" key="1">
    <citation type="submission" date="2021-04" db="EMBL/GenBank/DDBJ databases">
        <title>Genome based classification of Actinospica acidithermotolerans sp. nov., an actinobacterium isolated from an Indonesian hot spring.</title>
        <authorList>
            <person name="Kusuma A.B."/>
            <person name="Putra K.E."/>
            <person name="Nafisah S."/>
            <person name="Loh J."/>
            <person name="Nouioui I."/>
            <person name="Goodfellow M."/>
        </authorList>
    </citation>
    <scope>NUCLEOTIDE SEQUENCE</scope>
    <source>
        <strain evidence="5">DSM 45618</strain>
    </source>
</reference>
<dbReference type="EMBL" id="JAGSXH010000043">
    <property type="protein sequence ID" value="MBS2964153.1"/>
    <property type="molecule type" value="Genomic_DNA"/>
</dbReference>
<dbReference type="AlphaFoldDB" id="A0A8J7WKT9"/>
<evidence type="ECO:0000256" key="1">
    <source>
        <dbReference type="ARBA" id="ARBA00023015"/>
    </source>
</evidence>
<keyword evidence="1" id="KW-0805">Transcription regulation</keyword>